<dbReference type="RefSeq" id="WP_022503145.1">
    <property type="nucleotide sequence ID" value="NZ_DAWDAH010000003.1"/>
</dbReference>
<dbReference type="Gene3D" id="3.40.50.300">
    <property type="entry name" value="P-loop containing nucleotide triphosphate hydrolases"/>
    <property type="match status" value="1"/>
</dbReference>
<dbReference type="Pfam" id="PF17863">
    <property type="entry name" value="AAA_lid_2"/>
    <property type="match status" value="1"/>
</dbReference>
<dbReference type="InterPro" id="IPR011703">
    <property type="entry name" value="ATPase_AAA-3"/>
</dbReference>
<evidence type="ECO:0000313" key="3">
    <source>
        <dbReference type="EMBL" id="MEQ2378712.1"/>
    </source>
</evidence>
<dbReference type="CDD" id="cd00009">
    <property type="entry name" value="AAA"/>
    <property type="match status" value="1"/>
</dbReference>
<accession>A0ABV1BTS1</accession>
<dbReference type="PANTHER" id="PTHR42759">
    <property type="entry name" value="MOXR FAMILY PROTEIN"/>
    <property type="match status" value="1"/>
</dbReference>
<protein>
    <submittedName>
        <fullName evidence="3">MoxR family ATPase</fullName>
    </submittedName>
</protein>
<dbReference type="PIRSF" id="PIRSF002849">
    <property type="entry name" value="AAA_ATPase_chaperone_MoxR_prd"/>
    <property type="match status" value="1"/>
</dbReference>
<keyword evidence="4" id="KW-1185">Reference proteome</keyword>
<dbReference type="Pfam" id="PF07726">
    <property type="entry name" value="AAA_3"/>
    <property type="match status" value="1"/>
</dbReference>
<dbReference type="PANTHER" id="PTHR42759:SF5">
    <property type="entry name" value="METHANOL DEHYDROGENASE REGULATOR"/>
    <property type="match status" value="1"/>
</dbReference>
<dbReference type="InterPro" id="IPR041628">
    <property type="entry name" value="ChlI/MoxR_AAA_lid"/>
</dbReference>
<name>A0ABV1BTS1_9FIRM</name>
<evidence type="ECO:0000259" key="1">
    <source>
        <dbReference type="Pfam" id="PF07726"/>
    </source>
</evidence>
<dbReference type="InterPro" id="IPR050764">
    <property type="entry name" value="CbbQ/NirQ/NorQ/GpvN"/>
</dbReference>
<dbReference type="InterPro" id="IPR027417">
    <property type="entry name" value="P-loop_NTPase"/>
</dbReference>
<evidence type="ECO:0000313" key="4">
    <source>
        <dbReference type="Proteomes" id="UP001442364"/>
    </source>
</evidence>
<reference evidence="3 4" key="1">
    <citation type="submission" date="2024-03" db="EMBL/GenBank/DDBJ databases">
        <title>Human intestinal bacterial collection.</title>
        <authorList>
            <person name="Pauvert C."/>
            <person name="Hitch T.C.A."/>
            <person name="Clavel T."/>
        </authorList>
    </citation>
    <scope>NUCLEOTIDE SEQUENCE [LARGE SCALE GENOMIC DNA]</scope>
    <source>
        <strain evidence="3 4">CLA-AA-H255</strain>
    </source>
</reference>
<comment type="caution">
    <text evidence="3">The sequence shown here is derived from an EMBL/GenBank/DDBJ whole genome shotgun (WGS) entry which is preliminary data.</text>
</comment>
<organism evidence="3 4">
    <name type="scientific">[Lactobacillus] rogosae</name>
    <dbReference type="NCBI Taxonomy" id="706562"/>
    <lineage>
        <taxon>Bacteria</taxon>
        <taxon>Bacillati</taxon>
        <taxon>Bacillota</taxon>
        <taxon>Clostridia</taxon>
        <taxon>Lachnospirales</taxon>
        <taxon>Lachnospiraceae</taxon>
        <taxon>Lachnospira</taxon>
    </lineage>
</organism>
<proteinExistence type="predicted"/>
<dbReference type="Proteomes" id="UP001442364">
    <property type="component" value="Unassembled WGS sequence"/>
</dbReference>
<dbReference type="EMBL" id="JBBMER010000001">
    <property type="protein sequence ID" value="MEQ2378712.1"/>
    <property type="molecule type" value="Genomic_DNA"/>
</dbReference>
<feature type="domain" description="ChlI/MoxR AAA lid" evidence="2">
    <location>
        <begin position="231"/>
        <end position="303"/>
    </location>
</feature>
<gene>
    <name evidence="3" type="ORF">WMO14_02260</name>
</gene>
<sequence>MDNNVLKALNVIEQVNNVILGKDKQIREIMAAFLAGGHILLEDIPGVGKTTLATAFSKAMALDCKRVQFTPDVMPSDLTGYSVYRNDLGQFIYQPGSVFCNLLLADEINRTSPKTQSALLEVMEERKVSVEGVTREVPEPFIVIATQNPLGNAGTQSLPEAQMDRFMITLSIGYPDYESELDMAMSVGKQSRTSDMTPVVSIDDFISMQNEIYDVYMNESIYKYIVNLVTATRKSRYIERGASPRATIALVKMCKAWSWLNGRDYVVPADVIAQFEYVITHRIILNMAARMDGKDKAEVINDILKSVAKPAVGKKA</sequence>
<feature type="domain" description="ATPase AAA-3" evidence="1">
    <location>
        <begin position="38"/>
        <end position="168"/>
    </location>
</feature>
<dbReference type="Gene3D" id="1.10.8.80">
    <property type="entry name" value="Magnesium chelatase subunit I, C-Terminal domain"/>
    <property type="match status" value="1"/>
</dbReference>
<evidence type="ECO:0000259" key="2">
    <source>
        <dbReference type="Pfam" id="PF17863"/>
    </source>
</evidence>
<dbReference type="SUPFAM" id="SSF52540">
    <property type="entry name" value="P-loop containing nucleoside triphosphate hydrolases"/>
    <property type="match status" value="1"/>
</dbReference>